<dbReference type="InterPro" id="IPR029070">
    <property type="entry name" value="Chitinase_insertion_sf"/>
</dbReference>
<dbReference type="SUPFAM" id="SSF51445">
    <property type="entry name" value="(Trans)glycosidases"/>
    <property type="match status" value="1"/>
</dbReference>
<evidence type="ECO:0000256" key="2">
    <source>
        <dbReference type="ARBA" id="ARBA00004613"/>
    </source>
</evidence>
<comment type="caution">
    <text evidence="12">Lacks conserved residue(s) required for the propagation of feature annotation.</text>
</comment>
<evidence type="ECO:0000313" key="18">
    <source>
        <dbReference type="Proteomes" id="UP001408356"/>
    </source>
</evidence>
<dbReference type="Pfam" id="PF00187">
    <property type="entry name" value="Chitin_bind_1"/>
    <property type="match status" value="1"/>
</dbReference>
<sequence length="530" mass="57132">MATTFAGRRASSTWAIVLCFFALYAAILVTADDDPTCTAKQGCDIGCCGPLNSTGIGICGTGPNFCGDDCTSQCDYKAECDPGWGLQYSNASTCPLDVCCSAYGFCGTTSDFCGSETVTSPSCDVSAGSSNARTVGYYEGWNWQRDCGNMAPEDIPLGYYTHINFAFSLIDPDTYRLAPMDDTTGTLYTRVSAIKDRSPGLEVWVAIGGWAFNDPGSTRTTFSDLAGSQSAQDEFLESLVSFLTNNGFDGVDLDWEYPDAEDRGGVEADYDNYVSFLKNIRTRLDETGVSYGLSITLPASYWYLKGFNIVDLEPYCDWFNIMTYDIHGVWDSNVTSIGSYAYAHTNLTEINLALELLWRNNINPERVNLGLGFYGRIFSMTGFTMESSDCLAAGCPFKDGTGAAPGECTGTAGVLSSSEINKIINSTSDVTVTLDEEAAVMIATWDGDQWVSYDNVETLATKVNYANSRCLGGTMIWAVDLDDGTLIGSLGESLGRPKMPTIPELPITPFCFGGSDCLVCNLTAAELGLE</sequence>
<dbReference type="PROSITE" id="PS01095">
    <property type="entry name" value="GH18_1"/>
    <property type="match status" value="1"/>
</dbReference>
<dbReference type="InterPro" id="IPR001002">
    <property type="entry name" value="Chitin-bd_1"/>
</dbReference>
<feature type="domain" description="Chitin-binding type-1" evidence="15">
    <location>
        <begin position="77"/>
        <end position="132"/>
    </location>
</feature>
<evidence type="ECO:0000256" key="14">
    <source>
        <dbReference type="SAM" id="SignalP"/>
    </source>
</evidence>
<evidence type="ECO:0000256" key="8">
    <source>
        <dbReference type="ARBA" id="ARBA00023024"/>
    </source>
</evidence>
<dbReference type="InterPro" id="IPR018371">
    <property type="entry name" value="Chitin-binding_1_CS"/>
</dbReference>
<dbReference type="SMART" id="SM00270">
    <property type="entry name" value="ChtBD1"/>
    <property type="match status" value="1"/>
</dbReference>
<keyword evidence="6 12" id="KW-0147">Chitin-binding</keyword>
<keyword evidence="8" id="KW-0146">Chitin degradation</keyword>
<keyword evidence="11" id="KW-0624">Polysaccharide degradation</keyword>
<name>A0ABR2UIS7_9PEZI</name>
<accession>A0ABR2UIS7</accession>
<dbReference type="SUPFAM" id="SSF54556">
    <property type="entry name" value="Chitinase insertion domain"/>
    <property type="match status" value="1"/>
</dbReference>
<evidence type="ECO:0000256" key="3">
    <source>
        <dbReference type="ARBA" id="ARBA00008682"/>
    </source>
</evidence>
<dbReference type="InterPro" id="IPR017853">
    <property type="entry name" value="GH"/>
</dbReference>
<organism evidence="17 18">
    <name type="scientific">Seiridium unicorne</name>
    <dbReference type="NCBI Taxonomy" id="138068"/>
    <lineage>
        <taxon>Eukaryota</taxon>
        <taxon>Fungi</taxon>
        <taxon>Dikarya</taxon>
        <taxon>Ascomycota</taxon>
        <taxon>Pezizomycotina</taxon>
        <taxon>Sordariomycetes</taxon>
        <taxon>Xylariomycetidae</taxon>
        <taxon>Amphisphaeriales</taxon>
        <taxon>Sporocadaceae</taxon>
        <taxon>Seiridium</taxon>
    </lineage>
</organism>
<comment type="catalytic activity">
    <reaction evidence="1">
        <text>Random endo-hydrolysis of N-acetyl-beta-D-glucosaminide (1-&gt;4)-beta-linkages in chitin and chitodextrins.</text>
        <dbReference type="EC" id="3.2.1.14"/>
    </reaction>
</comment>
<reference evidence="17 18" key="1">
    <citation type="journal article" date="2024" name="J. Plant Pathol.">
        <title>Sequence and assembly of the genome of Seiridium unicorne, isolate CBS 538.82, causal agent of cypress canker disease.</title>
        <authorList>
            <person name="Scali E."/>
            <person name="Rocca G.D."/>
            <person name="Danti R."/>
            <person name="Garbelotto M."/>
            <person name="Barberini S."/>
            <person name="Baroncelli R."/>
            <person name="Emiliani G."/>
        </authorList>
    </citation>
    <scope>NUCLEOTIDE SEQUENCE [LARGE SCALE GENOMIC DNA]</scope>
    <source>
        <strain evidence="17 18">BM-138-508</strain>
    </source>
</reference>
<dbReference type="Proteomes" id="UP001408356">
    <property type="component" value="Unassembled WGS sequence"/>
</dbReference>
<comment type="caution">
    <text evidence="17">The sequence shown here is derived from an EMBL/GenBank/DDBJ whole genome shotgun (WGS) entry which is preliminary data.</text>
</comment>
<keyword evidence="5" id="KW-0964">Secreted</keyword>
<dbReference type="EC" id="3.2.1.14" evidence="4"/>
<evidence type="ECO:0000256" key="10">
    <source>
        <dbReference type="ARBA" id="ARBA00023295"/>
    </source>
</evidence>
<proteinExistence type="inferred from homology"/>
<feature type="domain" description="GH18" evidence="16">
    <location>
        <begin position="132"/>
        <end position="497"/>
    </location>
</feature>
<evidence type="ECO:0000256" key="11">
    <source>
        <dbReference type="ARBA" id="ARBA00023326"/>
    </source>
</evidence>
<feature type="disulfide bond" evidence="12">
    <location>
        <begin position="94"/>
        <end position="106"/>
    </location>
</feature>
<feature type="signal peptide" evidence="14">
    <location>
        <begin position="1"/>
        <end position="31"/>
    </location>
</feature>
<dbReference type="Gene3D" id="3.10.50.10">
    <property type="match status" value="1"/>
</dbReference>
<dbReference type="Pfam" id="PF00704">
    <property type="entry name" value="Glyco_hydro_18"/>
    <property type="match status" value="1"/>
</dbReference>
<dbReference type="Gene3D" id="3.30.60.10">
    <property type="entry name" value="Endochitinase-like"/>
    <property type="match status" value="1"/>
</dbReference>
<evidence type="ECO:0000259" key="15">
    <source>
        <dbReference type="PROSITE" id="PS50941"/>
    </source>
</evidence>
<evidence type="ECO:0000256" key="6">
    <source>
        <dbReference type="ARBA" id="ARBA00022669"/>
    </source>
</evidence>
<dbReference type="Gene3D" id="3.20.20.80">
    <property type="entry name" value="Glycosidases"/>
    <property type="match status" value="1"/>
</dbReference>
<dbReference type="PROSITE" id="PS50941">
    <property type="entry name" value="CHIT_BIND_I_2"/>
    <property type="match status" value="1"/>
</dbReference>
<evidence type="ECO:0000256" key="4">
    <source>
        <dbReference type="ARBA" id="ARBA00012729"/>
    </source>
</evidence>
<feature type="disulfide bond" evidence="12">
    <location>
        <begin position="99"/>
        <end position="113"/>
    </location>
</feature>
<dbReference type="SUPFAM" id="SSF57016">
    <property type="entry name" value="Plant lectins/antimicrobial peptides"/>
    <property type="match status" value="1"/>
</dbReference>
<comment type="subcellular location">
    <subcellularLocation>
        <location evidence="2">Secreted</location>
    </subcellularLocation>
</comment>
<comment type="similarity">
    <text evidence="3">Belongs to the glycosyl hydrolase 18 family. Chitinase class V subfamily.</text>
</comment>
<dbReference type="InterPro" id="IPR001579">
    <property type="entry name" value="Glyco_hydro_18_chit_AS"/>
</dbReference>
<keyword evidence="7 13" id="KW-0378">Hydrolase</keyword>
<dbReference type="PANTHER" id="PTHR11177">
    <property type="entry name" value="CHITINASE"/>
    <property type="match status" value="1"/>
</dbReference>
<dbReference type="SMART" id="SM00636">
    <property type="entry name" value="Glyco_18"/>
    <property type="match status" value="1"/>
</dbReference>
<evidence type="ECO:0000313" key="17">
    <source>
        <dbReference type="EMBL" id="KAK9414532.1"/>
    </source>
</evidence>
<evidence type="ECO:0000256" key="1">
    <source>
        <dbReference type="ARBA" id="ARBA00000822"/>
    </source>
</evidence>
<keyword evidence="10 13" id="KW-0326">Glycosidase</keyword>
<dbReference type="CDD" id="cd00035">
    <property type="entry name" value="ChtBD1"/>
    <property type="match status" value="1"/>
</dbReference>
<keyword evidence="12" id="KW-1015">Disulfide bond</keyword>
<dbReference type="InterPro" id="IPR011583">
    <property type="entry name" value="Chitinase_II/V-like_cat"/>
</dbReference>
<evidence type="ECO:0000256" key="7">
    <source>
        <dbReference type="ARBA" id="ARBA00022801"/>
    </source>
</evidence>
<keyword evidence="9" id="KW-0119">Carbohydrate metabolism</keyword>
<keyword evidence="18" id="KW-1185">Reference proteome</keyword>
<dbReference type="PROSITE" id="PS00026">
    <property type="entry name" value="CHIT_BIND_I_1"/>
    <property type="match status" value="1"/>
</dbReference>
<evidence type="ECO:0000259" key="16">
    <source>
        <dbReference type="PROSITE" id="PS51910"/>
    </source>
</evidence>
<feature type="chain" id="PRO_5046262930" description="chitinase" evidence="14">
    <location>
        <begin position="32"/>
        <end position="530"/>
    </location>
</feature>
<dbReference type="EMBL" id="JARVKF010000425">
    <property type="protein sequence ID" value="KAK9414532.1"/>
    <property type="molecule type" value="Genomic_DNA"/>
</dbReference>
<dbReference type="PANTHER" id="PTHR11177:SF333">
    <property type="entry name" value="CHITINASE"/>
    <property type="match status" value="1"/>
</dbReference>
<dbReference type="PROSITE" id="PS51910">
    <property type="entry name" value="GH18_2"/>
    <property type="match status" value="1"/>
</dbReference>
<evidence type="ECO:0000256" key="13">
    <source>
        <dbReference type="RuleBase" id="RU000489"/>
    </source>
</evidence>
<dbReference type="InterPro" id="IPR036861">
    <property type="entry name" value="Endochitinase-like_sf"/>
</dbReference>
<evidence type="ECO:0000256" key="5">
    <source>
        <dbReference type="ARBA" id="ARBA00022525"/>
    </source>
</evidence>
<evidence type="ECO:0000256" key="9">
    <source>
        <dbReference type="ARBA" id="ARBA00023277"/>
    </source>
</evidence>
<keyword evidence="14" id="KW-0732">Signal</keyword>
<dbReference type="InterPro" id="IPR050314">
    <property type="entry name" value="Glycosyl_Hydrlase_18"/>
</dbReference>
<protein>
    <recommendedName>
        <fullName evidence="4">chitinase</fullName>
        <ecNumber evidence="4">3.2.1.14</ecNumber>
    </recommendedName>
</protein>
<evidence type="ECO:0000256" key="12">
    <source>
        <dbReference type="PROSITE-ProRule" id="PRU00261"/>
    </source>
</evidence>
<gene>
    <name evidence="17" type="ORF">SUNI508_11105</name>
</gene>
<dbReference type="InterPro" id="IPR001223">
    <property type="entry name" value="Glyco_hydro18_cat"/>
</dbReference>